<keyword evidence="2" id="KW-0812">Transmembrane</keyword>
<dbReference type="AlphaFoldDB" id="A0A6C0Y4T2"/>
<sequence length="445" mass="49509">MQPINYMLDVQNPVQTAVTGLTQGMQIGQFVQAKEQAEREAIQKQQMQQELSAFASKPNKTHDDYANIMAKYPALAEDFKRSYDVLDSGKQQATFKTASRIYAATASKRFDLAKSILETEAVGYENSGDKETAGYLRQMATMAETDPEGLQTLTGLTLASTNPSQFKDVLGALNQNDLTPFEIENKQAQAGKMKAETEKTETETLWYSDKTQAEIDNIESQIEDRKTGRVLEQQKMQLQNDQFYAKLDQDQQQFYENLNQEERKIAQTVFNVREKPEQRMERLEKVEGFATAARNAAEGSKLAAQLANDVKALNESTGGYWNRAMRNVPGTDEYNFDQKLETMKSKIFLAQVDQMRGLGALTESEGAALKASIASINPNQDPRVVQQSLTEVAKQLSKAAQSANKKAQIYATKGKGYSAEVIEAAKARGVSPAEMQQIANQLGIE</sequence>
<accession>A0A6C0Y4T2</accession>
<dbReference type="EMBL" id="CP044455">
    <property type="protein sequence ID" value="QIC70755.1"/>
    <property type="molecule type" value="Genomic_DNA"/>
</dbReference>
<dbReference type="Proteomes" id="UP000503440">
    <property type="component" value="Chromosome"/>
</dbReference>
<evidence type="ECO:0000313" key="6">
    <source>
        <dbReference type="Proteomes" id="UP000503440"/>
    </source>
</evidence>
<dbReference type="GO" id="GO:0016020">
    <property type="term" value="C:membrane"/>
    <property type="evidence" value="ECO:0007669"/>
    <property type="project" value="UniProtKB-SubCell"/>
</dbReference>
<name>A0A6C0Y4T2_9GAMM</name>
<evidence type="ECO:0000313" key="5">
    <source>
        <dbReference type="EMBL" id="QIC70755.1"/>
    </source>
</evidence>
<evidence type="ECO:0000256" key="4">
    <source>
        <dbReference type="ARBA" id="ARBA00023136"/>
    </source>
</evidence>
<dbReference type="InterPro" id="IPR003110">
    <property type="entry name" value="Phos_immunorcpt_sig_ITAM"/>
</dbReference>
<dbReference type="GO" id="GO:0007166">
    <property type="term" value="P:cell surface receptor signaling pathway"/>
    <property type="evidence" value="ECO:0007669"/>
    <property type="project" value="InterPro"/>
</dbReference>
<dbReference type="GO" id="GO:0004888">
    <property type="term" value="F:transmembrane signaling receptor activity"/>
    <property type="evidence" value="ECO:0007669"/>
    <property type="project" value="InterPro"/>
</dbReference>
<protein>
    <submittedName>
        <fullName evidence="5">Uncharacterized protein</fullName>
    </submittedName>
</protein>
<evidence type="ECO:0000256" key="2">
    <source>
        <dbReference type="ARBA" id="ARBA00022692"/>
    </source>
</evidence>
<gene>
    <name evidence="5" type="ORF">FSC09_10175</name>
</gene>
<reference evidence="5 6" key="1">
    <citation type="submission" date="2019-09" db="EMBL/GenBank/DDBJ databases">
        <title>Non-baumannii Acinetobacter spp. carrying blaNDM-1 isolated in China.</title>
        <authorList>
            <person name="Cui C."/>
            <person name="Chen C."/>
            <person name="Sun J."/>
            <person name="Liu Y."/>
        </authorList>
    </citation>
    <scope>NUCLEOTIDE SEQUENCE [LARGE SCALE GENOMIC DNA]</scope>
    <source>
        <strain evidence="5 6">B18</strain>
    </source>
</reference>
<proteinExistence type="predicted"/>
<evidence type="ECO:0000256" key="3">
    <source>
        <dbReference type="ARBA" id="ARBA00022989"/>
    </source>
</evidence>
<organism evidence="5 6">
    <name type="scientific">Acinetobacter indicus</name>
    <dbReference type="NCBI Taxonomy" id="756892"/>
    <lineage>
        <taxon>Bacteria</taxon>
        <taxon>Pseudomonadati</taxon>
        <taxon>Pseudomonadota</taxon>
        <taxon>Gammaproteobacteria</taxon>
        <taxon>Moraxellales</taxon>
        <taxon>Moraxellaceae</taxon>
        <taxon>Acinetobacter</taxon>
    </lineage>
</organism>
<keyword evidence="3" id="KW-1133">Transmembrane helix</keyword>
<comment type="subcellular location">
    <subcellularLocation>
        <location evidence="1">Membrane</location>
        <topology evidence="1">Single-pass type I membrane protein</topology>
    </subcellularLocation>
</comment>
<dbReference type="PROSITE" id="PS51055">
    <property type="entry name" value="ITAM_1"/>
    <property type="match status" value="1"/>
</dbReference>
<evidence type="ECO:0000256" key="1">
    <source>
        <dbReference type="ARBA" id="ARBA00004479"/>
    </source>
</evidence>
<keyword evidence="4" id="KW-0472">Membrane</keyword>
<dbReference type="RefSeq" id="WP_163146003.1">
    <property type="nucleotide sequence ID" value="NZ_CP044455.1"/>
</dbReference>